<keyword evidence="3" id="KW-1185">Reference proteome</keyword>
<accession>A0ABV4C9R9</accession>
<feature type="transmembrane region" description="Helical" evidence="1">
    <location>
        <begin position="124"/>
        <end position="141"/>
    </location>
</feature>
<proteinExistence type="predicted"/>
<feature type="transmembrane region" description="Helical" evidence="1">
    <location>
        <begin position="161"/>
        <end position="178"/>
    </location>
</feature>
<dbReference type="Proteomes" id="UP001564626">
    <property type="component" value="Unassembled WGS sequence"/>
</dbReference>
<evidence type="ECO:0000313" key="2">
    <source>
        <dbReference type="EMBL" id="MEY8037864.1"/>
    </source>
</evidence>
<organism evidence="2 3">
    <name type="scientific">Saccharopolyspora cebuensis</name>
    <dbReference type="NCBI Taxonomy" id="418759"/>
    <lineage>
        <taxon>Bacteria</taxon>
        <taxon>Bacillati</taxon>
        <taxon>Actinomycetota</taxon>
        <taxon>Actinomycetes</taxon>
        <taxon>Pseudonocardiales</taxon>
        <taxon>Pseudonocardiaceae</taxon>
        <taxon>Saccharopolyspora</taxon>
    </lineage>
</organism>
<keyword evidence="1" id="KW-0472">Membrane</keyword>
<name>A0ABV4C9R9_9PSEU</name>
<dbReference type="EMBL" id="JBGEHV010000001">
    <property type="protein sequence ID" value="MEY8037864.1"/>
    <property type="molecule type" value="Genomic_DNA"/>
</dbReference>
<feature type="transmembrane region" description="Helical" evidence="1">
    <location>
        <begin position="39"/>
        <end position="59"/>
    </location>
</feature>
<reference evidence="2 3" key="1">
    <citation type="submission" date="2024-08" db="EMBL/GenBank/DDBJ databases">
        <title>Genome mining of Saccharopolyspora cebuensis PGLac3 from Nigerian medicinal plant.</title>
        <authorList>
            <person name="Ezeobiora C.E."/>
            <person name="Igbokwe N.H."/>
            <person name="Amin D.H."/>
            <person name="Mendie U.E."/>
        </authorList>
    </citation>
    <scope>NUCLEOTIDE SEQUENCE [LARGE SCALE GENOMIC DNA]</scope>
    <source>
        <strain evidence="2 3">PGLac3</strain>
    </source>
</reference>
<dbReference type="RefSeq" id="WP_345366015.1">
    <property type="nucleotide sequence ID" value="NZ_BAABII010000016.1"/>
</dbReference>
<feature type="transmembrane region" description="Helical" evidence="1">
    <location>
        <begin position="99"/>
        <end position="118"/>
    </location>
</feature>
<evidence type="ECO:0000256" key="1">
    <source>
        <dbReference type="SAM" id="Phobius"/>
    </source>
</evidence>
<keyword evidence="1" id="KW-0812">Transmembrane</keyword>
<feature type="transmembrane region" description="Helical" evidence="1">
    <location>
        <begin position="6"/>
        <end position="27"/>
    </location>
</feature>
<keyword evidence="1" id="KW-1133">Transmembrane helix</keyword>
<feature type="transmembrane region" description="Helical" evidence="1">
    <location>
        <begin position="71"/>
        <end position="92"/>
    </location>
</feature>
<feature type="transmembrane region" description="Helical" evidence="1">
    <location>
        <begin position="184"/>
        <end position="203"/>
    </location>
</feature>
<gene>
    <name evidence="2" type="ORF">AB8O55_00485</name>
</gene>
<feature type="transmembrane region" description="Helical" evidence="1">
    <location>
        <begin position="215"/>
        <end position="234"/>
    </location>
</feature>
<sequence length="278" mass="27730">MDVPGHLWIPIAVVAVALLLRESFAAWRTDGELPPGRAVAALTGHLVLGALLCLLVLLVSGGAAGGDFGAAWLHSLAVNVDSALVLLLLVELVDVPRGLLLVLAVLGTAAARVVLLGLGAPGGMSWLSAVFGAALLGAVWLHHRRAEQPPGALPRVAARPVAAVAFGVLAAVVFAGHATGTGGAPGAVLAATLLALAALRPLCALLRTLLGRGPAAVGLTAVLVFVGAKSLLAVLPGPDPAHDPRVVLLCLGMLAATAVLTAIGTTREATTSTRPSDP</sequence>
<evidence type="ECO:0000313" key="3">
    <source>
        <dbReference type="Proteomes" id="UP001564626"/>
    </source>
</evidence>
<evidence type="ECO:0008006" key="4">
    <source>
        <dbReference type="Google" id="ProtNLM"/>
    </source>
</evidence>
<protein>
    <recommendedName>
        <fullName evidence="4">Integral membrane protein</fullName>
    </recommendedName>
</protein>
<feature type="transmembrane region" description="Helical" evidence="1">
    <location>
        <begin position="246"/>
        <end position="264"/>
    </location>
</feature>
<comment type="caution">
    <text evidence="2">The sequence shown here is derived from an EMBL/GenBank/DDBJ whole genome shotgun (WGS) entry which is preliminary data.</text>
</comment>